<keyword evidence="2" id="KW-1185">Reference proteome</keyword>
<organism evidence="1 2">
    <name type="scientific">Clostridium boliviensis</name>
    <dbReference type="NCBI Taxonomy" id="318465"/>
    <lineage>
        <taxon>Bacteria</taxon>
        <taxon>Bacillati</taxon>
        <taxon>Bacillota</taxon>
        <taxon>Clostridia</taxon>
        <taxon>Eubacteriales</taxon>
        <taxon>Clostridiaceae</taxon>
        <taxon>Clostridium</taxon>
    </lineage>
</organism>
<dbReference type="Proteomes" id="UP001276854">
    <property type="component" value="Unassembled WGS sequence"/>
</dbReference>
<proteinExistence type="predicted"/>
<reference evidence="1 2" key="1">
    <citation type="submission" date="2023-10" db="EMBL/GenBank/DDBJ databases">
        <title>A novel Glycoside Hydrolase 43-Like Enzyme from Clostrdium boliviensis is an Endo-xylanase, and a Candidate for Xylooligosaccharides Production from Different Xylan Substrates.</title>
        <authorList>
            <person name="Alvarez M.T."/>
            <person name="Rocabado-Villegas L.R."/>
            <person name="Salas-Veizaga D.M."/>
            <person name="Linares-Pasten J.A."/>
            <person name="Gudmundsdottir E.E."/>
            <person name="Hreggvidsson G.O."/>
            <person name="Adlercreutz P."/>
            <person name="Nordberg Karlsson E."/>
        </authorList>
    </citation>
    <scope>NUCLEOTIDE SEQUENCE [LARGE SCALE GENOMIC DNA]</scope>
    <source>
        <strain evidence="1 2">E-1</strain>
    </source>
</reference>
<evidence type="ECO:0000313" key="1">
    <source>
        <dbReference type="EMBL" id="MDW2796798.1"/>
    </source>
</evidence>
<dbReference type="EMBL" id="JAWONS010000099">
    <property type="protein sequence ID" value="MDW2796798.1"/>
    <property type="molecule type" value="Genomic_DNA"/>
</dbReference>
<dbReference type="RefSeq" id="WP_318063062.1">
    <property type="nucleotide sequence ID" value="NZ_JAWONS010000099.1"/>
</dbReference>
<protein>
    <submittedName>
        <fullName evidence="1">Uncharacterized protein</fullName>
    </submittedName>
</protein>
<evidence type="ECO:0000313" key="2">
    <source>
        <dbReference type="Proteomes" id="UP001276854"/>
    </source>
</evidence>
<name>A0ABU4GIL7_9CLOT</name>
<gene>
    <name evidence="1" type="ORF">RZO55_04290</name>
</gene>
<comment type="caution">
    <text evidence="1">The sequence shown here is derived from an EMBL/GenBank/DDBJ whole genome shotgun (WGS) entry which is preliminary data.</text>
</comment>
<sequence>MKYLIKTGKLYQIDNGRPGAKLACLKPPYYPVKKTILSPDGRIKLYADIKSCKGSERIRDQLYILSDSLNQTILSGSPVYNRELLLLGGIAANQIKLTMDHRPYNLYMKSCQEYCIMDENSCVAARLEHNPKGGGWLVESDPVFTPFILMGIFIFCRYLDKNNEFLTELENHSDE</sequence>
<accession>A0ABU4GIL7</accession>